<reference evidence="1 2" key="1">
    <citation type="submission" date="2016-10" db="EMBL/GenBank/DDBJ databases">
        <title>The whole genome sequencing and assembly of L. cotyniformis subsp. torquens DSM 20004 strain.</title>
        <authorList>
            <person name="Park M.-K."/>
            <person name="Lee Y.-J."/>
            <person name="Yi H."/>
            <person name="Bahn Y.-S."/>
            <person name="Kim J.F."/>
            <person name="Lee D.-W."/>
        </authorList>
    </citation>
    <scope>NUCLEOTIDE SEQUENCE [LARGE SCALE GENOMIC DNA]</scope>
    <source>
        <strain evidence="1 2">DSM 20004</strain>
    </source>
</reference>
<evidence type="ECO:0000313" key="2">
    <source>
        <dbReference type="Proteomes" id="UP000223559"/>
    </source>
</evidence>
<evidence type="ECO:0000313" key="1">
    <source>
        <dbReference type="EMBL" id="ATO44177.1"/>
    </source>
</evidence>
<dbReference type="OrthoDB" id="2249426at2"/>
<protein>
    <submittedName>
        <fullName evidence="1">Alanine acetyltransferase</fullName>
    </submittedName>
</protein>
<organism evidence="1 2">
    <name type="scientific">Loigolactobacillus coryniformis subsp. torquens DSM 20004 = KCTC 3535</name>
    <dbReference type="NCBI Taxonomy" id="1423822"/>
    <lineage>
        <taxon>Bacteria</taxon>
        <taxon>Bacillati</taxon>
        <taxon>Bacillota</taxon>
        <taxon>Bacilli</taxon>
        <taxon>Lactobacillales</taxon>
        <taxon>Lactobacillaceae</taxon>
        <taxon>Loigolactobacillus</taxon>
    </lineage>
</organism>
<keyword evidence="2" id="KW-1185">Reference proteome</keyword>
<accession>A0A2D1KPX4</accession>
<dbReference type="GO" id="GO:0016740">
    <property type="term" value="F:transferase activity"/>
    <property type="evidence" value="ECO:0007669"/>
    <property type="project" value="UniProtKB-KW"/>
</dbReference>
<dbReference type="Proteomes" id="UP000223559">
    <property type="component" value="Chromosome"/>
</dbReference>
<keyword evidence="1" id="KW-0808">Transferase</keyword>
<dbReference type="KEGG" id="lcy:LC20004_09830"/>
<sequence>MKKLEHYHPMMSAHYTLDWLTQTPLKVIHAAIPTERSMTEMAQVVSKAMQLVMHNQALIWGIVQRDNQQFAGVASLSIDIAAQCAELKFIYQADRLPVAGRNEIIDYLAAFTFAELELPHFVITLEATDTALRQNLITQGYQPTKQPQKLIKNK</sequence>
<dbReference type="RefSeq" id="WP_010014123.1">
    <property type="nucleotide sequence ID" value="NZ_AEOS01000252.1"/>
</dbReference>
<dbReference type="EMBL" id="CP017697">
    <property type="protein sequence ID" value="ATO44177.1"/>
    <property type="molecule type" value="Genomic_DNA"/>
</dbReference>
<name>A0A2D1KPX4_9LACO</name>
<gene>
    <name evidence="1" type="ORF">LC20004_09830</name>
</gene>
<proteinExistence type="predicted"/>
<dbReference type="AlphaFoldDB" id="A0A2D1KPX4"/>